<protein>
    <recommendedName>
        <fullName evidence="9">Site-specific integrase</fullName>
    </recommendedName>
</protein>
<dbReference type="InterPro" id="IPR013762">
    <property type="entry name" value="Integrase-like_cat_sf"/>
</dbReference>
<dbReference type="RefSeq" id="WP_150884132.1">
    <property type="nucleotide sequence ID" value="NZ_QDCA01000003.1"/>
</dbReference>
<dbReference type="InterPro" id="IPR050090">
    <property type="entry name" value="Tyrosine_recombinase_XerCD"/>
</dbReference>
<dbReference type="Gene3D" id="1.10.150.130">
    <property type="match status" value="1"/>
</dbReference>
<dbReference type="InterPro" id="IPR010998">
    <property type="entry name" value="Integrase_recombinase_N"/>
</dbReference>
<dbReference type="Pfam" id="PF14659">
    <property type="entry name" value="Phage_int_SAM_3"/>
    <property type="match status" value="1"/>
</dbReference>
<dbReference type="Pfam" id="PF00589">
    <property type="entry name" value="Phage_integrase"/>
    <property type="match status" value="1"/>
</dbReference>
<accession>A0A6C8MZR2</accession>
<dbReference type="PANTHER" id="PTHR30349:SF64">
    <property type="entry name" value="PROPHAGE INTEGRASE INTD-RELATED"/>
    <property type="match status" value="1"/>
</dbReference>
<dbReference type="InterPro" id="IPR028259">
    <property type="entry name" value="AP2-like_int_N"/>
</dbReference>
<evidence type="ECO:0000259" key="6">
    <source>
        <dbReference type="PROSITE" id="PS51898"/>
    </source>
</evidence>
<dbReference type="InterPro" id="IPR011010">
    <property type="entry name" value="DNA_brk_join_enz"/>
</dbReference>
<dbReference type="PANTHER" id="PTHR30349">
    <property type="entry name" value="PHAGE INTEGRASE-RELATED"/>
    <property type="match status" value="1"/>
</dbReference>
<evidence type="ECO:0000256" key="5">
    <source>
        <dbReference type="PROSITE-ProRule" id="PRU01248"/>
    </source>
</evidence>
<evidence type="ECO:0008006" key="9">
    <source>
        <dbReference type="Google" id="ProtNLM"/>
    </source>
</evidence>
<evidence type="ECO:0000259" key="7">
    <source>
        <dbReference type="PROSITE" id="PS51900"/>
    </source>
</evidence>
<evidence type="ECO:0000256" key="3">
    <source>
        <dbReference type="ARBA" id="ARBA00023125"/>
    </source>
</evidence>
<dbReference type="InterPro" id="IPR004107">
    <property type="entry name" value="Integrase_SAM-like_N"/>
</dbReference>
<name>A0A6C8MZR2_LISMN</name>
<evidence type="ECO:0000256" key="2">
    <source>
        <dbReference type="ARBA" id="ARBA00022908"/>
    </source>
</evidence>
<dbReference type="GO" id="GO:0003677">
    <property type="term" value="F:DNA binding"/>
    <property type="evidence" value="ECO:0007669"/>
    <property type="project" value="UniProtKB-UniRule"/>
</dbReference>
<dbReference type="PROSITE" id="PS51900">
    <property type="entry name" value="CB"/>
    <property type="match status" value="1"/>
</dbReference>
<evidence type="ECO:0000256" key="1">
    <source>
        <dbReference type="ARBA" id="ARBA00008857"/>
    </source>
</evidence>
<dbReference type="PROSITE" id="PS51898">
    <property type="entry name" value="TYR_RECOMBINASE"/>
    <property type="match status" value="1"/>
</dbReference>
<reference evidence="8" key="1">
    <citation type="submission" date="2018-04" db="EMBL/GenBank/DDBJ databases">
        <title>Genome Analysis of a Prevalent Clone of Listeria monocytogenes Sequence Type 87 in China.</title>
        <authorList>
            <person name="Wang Y."/>
        </authorList>
    </citation>
    <scope>NUCLEOTIDE SEQUENCE</scope>
    <source>
        <strain evidence="8">ICDC_LM0449</strain>
    </source>
</reference>
<dbReference type="InterPro" id="IPR044068">
    <property type="entry name" value="CB"/>
</dbReference>
<keyword evidence="2" id="KW-0229">DNA integration</keyword>
<evidence type="ECO:0000313" key="8">
    <source>
        <dbReference type="EMBL" id="KAA9534086.1"/>
    </source>
</evidence>
<organism evidence="8">
    <name type="scientific">Listeria monocytogenes</name>
    <dbReference type="NCBI Taxonomy" id="1639"/>
    <lineage>
        <taxon>Bacteria</taxon>
        <taxon>Bacillati</taxon>
        <taxon>Bacillota</taxon>
        <taxon>Bacilli</taxon>
        <taxon>Bacillales</taxon>
        <taxon>Listeriaceae</taxon>
        <taxon>Listeria</taxon>
    </lineage>
</organism>
<dbReference type="GO" id="GO:0015074">
    <property type="term" value="P:DNA integration"/>
    <property type="evidence" value="ECO:0007669"/>
    <property type="project" value="UniProtKB-KW"/>
</dbReference>
<dbReference type="EMBL" id="QDCA01000003">
    <property type="protein sequence ID" value="KAA9534086.1"/>
    <property type="molecule type" value="Genomic_DNA"/>
</dbReference>
<gene>
    <name evidence="8" type="ORF">DCK33_08060</name>
</gene>
<dbReference type="GO" id="GO:0006310">
    <property type="term" value="P:DNA recombination"/>
    <property type="evidence" value="ECO:0007669"/>
    <property type="project" value="UniProtKB-KW"/>
</dbReference>
<feature type="domain" description="Core-binding (CB)" evidence="7">
    <location>
        <begin position="60"/>
        <end position="141"/>
    </location>
</feature>
<comment type="caution">
    <text evidence="8">The sequence shown here is derived from an EMBL/GenBank/DDBJ whole genome shotgun (WGS) entry which is preliminary data.</text>
</comment>
<dbReference type="SUPFAM" id="SSF56349">
    <property type="entry name" value="DNA breaking-rejoining enzymes"/>
    <property type="match status" value="1"/>
</dbReference>
<evidence type="ECO:0000256" key="4">
    <source>
        <dbReference type="ARBA" id="ARBA00023172"/>
    </source>
</evidence>
<feature type="domain" description="Tyr recombinase" evidence="6">
    <location>
        <begin position="164"/>
        <end position="369"/>
    </location>
</feature>
<dbReference type="Gene3D" id="1.10.443.10">
    <property type="entry name" value="Intergrase catalytic core"/>
    <property type="match status" value="1"/>
</dbReference>
<sequence length="389" mass="45545">MASFRKRNDKWEYRIRYKDLAGKNKEKSKGGFSTKTAAREAAKLEEAKVVQGHDFSNDNMTVEEYLNQWFKTVKEGRGAYNTARTIRQMINLCIRHLGSVRIKDLKPIQYQNFINEAGKTYSHDTLTRYHTTIKEAFEYAIDWEILYRNPARKVTIKGTNRKLAEKKFIEEKQMEELAAAAKQWVDEDYLQLFVLTRLLYYTGMRIGEATALNLDDIDLEKSLLRIDEMLFQKDGKYWVITSNLKTKNSKRIISLDKETADILHFWIKKRISWLQKYDIDTSTPALFVNKLGNRIDPHMYRYNLRKLCKDNGISPHYTPHMFRHTHTVMLVESGATLKFIAQRLGDTTQTISKVYDHVSDRVERMNVEKLEALINESNTSSMWAIGGQK</sequence>
<dbReference type="AlphaFoldDB" id="A0A6C8MZR2"/>
<comment type="similarity">
    <text evidence="1">Belongs to the 'phage' integrase family.</text>
</comment>
<keyword evidence="3 5" id="KW-0238">DNA-binding</keyword>
<keyword evidence="4" id="KW-0233">DNA recombination</keyword>
<proteinExistence type="inferred from homology"/>
<dbReference type="InterPro" id="IPR002104">
    <property type="entry name" value="Integrase_catalytic"/>
</dbReference>
<dbReference type="CDD" id="cd01189">
    <property type="entry name" value="INT_ICEBs1_C_like"/>
    <property type="match status" value="1"/>
</dbReference>
<dbReference type="Pfam" id="PF14657">
    <property type="entry name" value="Arm-DNA-bind_4"/>
    <property type="match status" value="1"/>
</dbReference>